<dbReference type="RefSeq" id="WP_106214443.1">
    <property type="nucleotide sequence ID" value="NZ_PVTL01000009.1"/>
</dbReference>
<organism evidence="2 3">
    <name type="scientific">Glaciihabitans tibetensis</name>
    <dbReference type="NCBI Taxonomy" id="1266600"/>
    <lineage>
        <taxon>Bacteria</taxon>
        <taxon>Bacillati</taxon>
        <taxon>Actinomycetota</taxon>
        <taxon>Actinomycetes</taxon>
        <taxon>Micrococcales</taxon>
        <taxon>Microbacteriaceae</taxon>
        <taxon>Glaciihabitans</taxon>
    </lineage>
</organism>
<dbReference type="OrthoDB" id="3671258at2"/>
<feature type="transmembrane region" description="Helical" evidence="1">
    <location>
        <begin position="234"/>
        <end position="253"/>
    </location>
</feature>
<feature type="transmembrane region" description="Helical" evidence="1">
    <location>
        <begin position="132"/>
        <end position="156"/>
    </location>
</feature>
<evidence type="ECO:0000313" key="3">
    <source>
        <dbReference type="Proteomes" id="UP000237983"/>
    </source>
</evidence>
<feature type="transmembrane region" description="Helical" evidence="1">
    <location>
        <begin position="176"/>
        <end position="199"/>
    </location>
</feature>
<name>A0A2T0V6X3_9MICO</name>
<keyword evidence="1" id="KW-0812">Transmembrane</keyword>
<feature type="transmembrane region" description="Helical" evidence="1">
    <location>
        <begin position="259"/>
        <end position="281"/>
    </location>
</feature>
<keyword evidence="1" id="KW-1133">Transmembrane helix</keyword>
<dbReference type="Proteomes" id="UP000237983">
    <property type="component" value="Unassembled WGS sequence"/>
</dbReference>
<evidence type="ECO:0000256" key="1">
    <source>
        <dbReference type="SAM" id="Phobius"/>
    </source>
</evidence>
<gene>
    <name evidence="2" type="ORF">B0I08_10992</name>
</gene>
<keyword evidence="1" id="KW-0472">Membrane</keyword>
<sequence>MTTTASQPAPADARRPRKRRNRPMLGAVLLAIGAVLTVAALGLLAFTVLGLAVLQSDVLARIEANNLSYYAEFGFVRREISSLTAMLAIPGILLVTAMSCLIPGYLLRRATVRSVPTTFWRGGSVLATYRPLAFWAHALWCLVPLAVWAALILLPLRSMIAGDFPAGIPDDNMTAVWLGLGSYGAVAAGVFGVMVTSLVKKAVYVRIATDHPDKIARGGRGIWRWITFRWRFDLWIAGVGAAFLGAGVIALGFEDLPFYLSTLAIGGVFFIGGMLLSLNYWRAGEPLGSGESYS</sequence>
<keyword evidence="3" id="KW-1185">Reference proteome</keyword>
<dbReference type="AlphaFoldDB" id="A0A2T0V6X3"/>
<evidence type="ECO:0000313" key="2">
    <source>
        <dbReference type="EMBL" id="PRY65942.1"/>
    </source>
</evidence>
<proteinExistence type="predicted"/>
<feature type="transmembrane region" description="Helical" evidence="1">
    <location>
        <begin position="83"/>
        <end position="107"/>
    </location>
</feature>
<accession>A0A2T0V6X3</accession>
<comment type="caution">
    <text evidence="2">The sequence shown here is derived from an EMBL/GenBank/DDBJ whole genome shotgun (WGS) entry which is preliminary data.</text>
</comment>
<protein>
    <submittedName>
        <fullName evidence="2">Uncharacterized protein</fullName>
    </submittedName>
</protein>
<dbReference type="EMBL" id="PVTL01000009">
    <property type="protein sequence ID" value="PRY65942.1"/>
    <property type="molecule type" value="Genomic_DNA"/>
</dbReference>
<feature type="transmembrane region" description="Helical" evidence="1">
    <location>
        <begin position="24"/>
        <end position="54"/>
    </location>
</feature>
<reference evidence="2 3" key="1">
    <citation type="submission" date="2018-03" db="EMBL/GenBank/DDBJ databases">
        <title>Genomic Encyclopedia of Type Strains, Phase III (KMG-III): the genomes of soil and plant-associated and newly described type strains.</title>
        <authorList>
            <person name="Whitman W."/>
        </authorList>
    </citation>
    <scope>NUCLEOTIDE SEQUENCE [LARGE SCALE GENOMIC DNA]</scope>
    <source>
        <strain evidence="2 3">CGMCC 1.12484</strain>
    </source>
</reference>